<dbReference type="EMBL" id="HBUE01282133">
    <property type="protein sequence ID" value="CAG6569649.1"/>
    <property type="molecule type" value="Transcribed_RNA"/>
</dbReference>
<dbReference type="Gene3D" id="2.170.270.10">
    <property type="entry name" value="SET domain"/>
    <property type="match status" value="1"/>
</dbReference>
<dbReference type="SUPFAM" id="SSF82199">
    <property type="entry name" value="SET domain"/>
    <property type="match status" value="1"/>
</dbReference>
<reference evidence="2" key="1">
    <citation type="submission" date="2021-05" db="EMBL/GenBank/DDBJ databases">
        <authorList>
            <person name="Alioto T."/>
            <person name="Alioto T."/>
            <person name="Gomez Garrido J."/>
        </authorList>
    </citation>
    <scope>NUCLEOTIDE SEQUENCE</scope>
</reference>
<organism evidence="2">
    <name type="scientific">Culex pipiens</name>
    <name type="common">House mosquito</name>
    <dbReference type="NCBI Taxonomy" id="7175"/>
    <lineage>
        <taxon>Eukaryota</taxon>
        <taxon>Metazoa</taxon>
        <taxon>Ecdysozoa</taxon>
        <taxon>Arthropoda</taxon>
        <taxon>Hexapoda</taxon>
        <taxon>Insecta</taxon>
        <taxon>Pterygota</taxon>
        <taxon>Neoptera</taxon>
        <taxon>Endopterygota</taxon>
        <taxon>Diptera</taxon>
        <taxon>Nematocera</taxon>
        <taxon>Culicoidea</taxon>
        <taxon>Culicidae</taxon>
        <taxon>Culicinae</taxon>
        <taxon>Culicini</taxon>
        <taxon>Culex</taxon>
        <taxon>Culex</taxon>
    </lineage>
</organism>
<dbReference type="EMBL" id="HBUE01176617">
    <property type="protein sequence ID" value="CAG6518117.1"/>
    <property type="molecule type" value="Transcribed_RNA"/>
</dbReference>
<dbReference type="InterPro" id="IPR053010">
    <property type="entry name" value="SET_SmydA-8"/>
</dbReference>
<dbReference type="Pfam" id="PF00856">
    <property type="entry name" value="SET"/>
    <property type="match status" value="1"/>
</dbReference>
<dbReference type="SMART" id="SM00317">
    <property type="entry name" value="SET"/>
    <property type="match status" value="1"/>
</dbReference>
<protein>
    <submittedName>
        <fullName evidence="2">Protein msta, isoform A</fullName>
    </submittedName>
</protein>
<dbReference type="PANTHER" id="PTHR46455">
    <property type="entry name" value="SET AND MYND DOMAIN CONTAINING, ARTHROPOD-SPECIFIC, MEMBER 4, ISOFORM A"/>
    <property type="match status" value="1"/>
</dbReference>
<dbReference type="InterPro" id="IPR046341">
    <property type="entry name" value="SET_dom_sf"/>
</dbReference>
<dbReference type="InterPro" id="IPR001214">
    <property type="entry name" value="SET_dom"/>
</dbReference>
<sequence>MARFEENYEILESDRLGRYLVAKRDLARGELILVERPTVIGPHWDSDVCCLNCFRNSCTICRLCRRAPLCYDCTGHDEAECRFYRESNLDINFLFNHFNVVTSVRCLLLYRTDRDRFWEMRRMEAHLEERRGSEIWDILSKYVVEPLLQNGAFDRVGDGEGEKLTVDEDLIQHCCGVFDVNAFEIRGNGTNQSVQQNCFVRGLYPRAALMAHDCVPNAFISVDGESNLRVYAAVPIEKGQMVLFNYTRCLFGTFERRAHLRKGKYFLCTCARCEDPTELGTHLCSVRCTNCSAGLCSYYSKETKWKCDKCPHELTREYVKQVFTNARNDAMARSFEIPELEEAITRHSATLNPRNSLVLELKQTLAGELRNMCLASHPANVPRHLLQRKLELCAELLDVLRVLEPGISRLTAIGLYEYNVSLWNVARKNFETKEISAEELLDNLIKGESGLKQSISMLLFEHPTTPEGQLTKRAMQDLKELREEIAQVRALVGSNLKPLAEDKPSIND</sequence>
<dbReference type="Gene3D" id="1.10.220.160">
    <property type="match status" value="1"/>
</dbReference>
<dbReference type="Gene3D" id="6.10.140.2220">
    <property type="match status" value="1"/>
</dbReference>
<dbReference type="GO" id="GO:0008276">
    <property type="term" value="F:protein methyltransferase activity"/>
    <property type="evidence" value="ECO:0007669"/>
    <property type="project" value="UniProtKB-ARBA"/>
</dbReference>
<dbReference type="GO" id="GO:0008170">
    <property type="term" value="F:N-methyltransferase activity"/>
    <property type="evidence" value="ECO:0007669"/>
    <property type="project" value="UniProtKB-ARBA"/>
</dbReference>
<evidence type="ECO:0000313" key="2">
    <source>
        <dbReference type="EMBL" id="CAG6569649.1"/>
    </source>
</evidence>
<evidence type="ECO:0000259" key="1">
    <source>
        <dbReference type="PROSITE" id="PS50280"/>
    </source>
</evidence>
<dbReference type="PANTHER" id="PTHR46455:SF6">
    <property type="entry name" value="RE22408P-RELATED"/>
    <property type="match status" value="1"/>
</dbReference>
<accession>A0A8D8NLK0</accession>
<feature type="domain" description="SET" evidence="1">
    <location>
        <begin position="6"/>
        <end position="247"/>
    </location>
</feature>
<dbReference type="PROSITE" id="PS50280">
    <property type="entry name" value="SET"/>
    <property type="match status" value="1"/>
</dbReference>
<proteinExistence type="predicted"/>
<dbReference type="GO" id="GO:0008757">
    <property type="term" value="F:S-adenosylmethionine-dependent methyltransferase activity"/>
    <property type="evidence" value="ECO:0007669"/>
    <property type="project" value="UniProtKB-ARBA"/>
</dbReference>
<name>A0A8D8NLK0_CULPI</name>
<dbReference type="CDD" id="cd20071">
    <property type="entry name" value="SET_SMYD"/>
    <property type="match status" value="1"/>
</dbReference>
<dbReference type="AlphaFoldDB" id="A0A8D8NLK0"/>